<dbReference type="InterPro" id="IPR029044">
    <property type="entry name" value="Nucleotide-diphossugar_trans"/>
</dbReference>
<dbReference type="EMBL" id="ARXX01000076">
    <property type="protein sequence ID" value="MBF5058115.1"/>
    <property type="molecule type" value="Genomic_DNA"/>
</dbReference>
<feature type="non-terminal residue" evidence="1">
    <location>
        <position position="1"/>
    </location>
</feature>
<name>A0ABS0AVE8_9GAMM</name>
<dbReference type="PANTHER" id="PTHR43777:SF1">
    <property type="entry name" value="MOLYBDENUM COFACTOR CYTIDYLYLTRANSFERASE"/>
    <property type="match status" value="1"/>
</dbReference>
<protein>
    <submittedName>
        <fullName evidence="1">Purine catabolism protein PucB</fullName>
    </submittedName>
</protein>
<evidence type="ECO:0000313" key="1">
    <source>
        <dbReference type="EMBL" id="MBF5058115.1"/>
    </source>
</evidence>
<keyword evidence="2" id="KW-1185">Reference proteome</keyword>
<accession>A0ABS0AVE8</accession>
<reference evidence="1 2" key="1">
    <citation type="submission" date="2012-09" db="EMBL/GenBank/DDBJ databases">
        <title>Genome Sequence of alkane-degrading Bacterium Alcanivorax sp. 521-1.</title>
        <authorList>
            <person name="Lai Q."/>
            <person name="Shao Z."/>
        </authorList>
    </citation>
    <scope>NUCLEOTIDE SEQUENCE [LARGE SCALE GENOMIC DNA]</scope>
    <source>
        <strain evidence="1 2">521-1</strain>
    </source>
</reference>
<gene>
    <name evidence="1" type="ORF">Y5W_03409</name>
</gene>
<organism evidence="1 2">
    <name type="scientific">Alloalcanivorax profundimaris</name>
    <dbReference type="NCBI Taxonomy" id="2735259"/>
    <lineage>
        <taxon>Bacteria</taxon>
        <taxon>Pseudomonadati</taxon>
        <taxon>Pseudomonadota</taxon>
        <taxon>Gammaproteobacteria</taxon>
        <taxon>Oceanospirillales</taxon>
        <taxon>Alcanivoracaceae</taxon>
        <taxon>Alloalcanivorax</taxon>
    </lineage>
</organism>
<dbReference type="Proteomes" id="UP000662703">
    <property type="component" value="Unassembled WGS sequence"/>
</dbReference>
<proteinExistence type="predicted"/>
<comment type="caution">
    <text evidence="1">The sequence shown here is derived from an EMBL/GenBank/DDBJ whole genome shotgun (WGS) entry which is preliminary data.</text>
</comment>
<evidence type="ECO:0000313" key="2">
    <source>
        <dbReference type="Proteomes" id="UP000662703"/>
    </source>
</evidence>
<dbReference type="SUPFAM" id="SSF53448">
    <property type="entry name" value="Nucleotide-diphospho-sugar transferases"/>
    <property type="match status" value="1"/>
</dbReference>
<dbReference type="PANTHER" id="PTHR43777">
    <property type="entry name" value="MOLYBDENUM COFACTOR CYTIDYLYLTRANSFERASE"/>
    <property type="match status" value="1"/>
</dbReference>
<sequence length="81" mass="8537">ATVAALRARAGADRIVRPVLDGAPGFPVLFGRAFWPELAVRADGDGARDLIAAHRAALIELPVDDPGVLRDVDRPGDLTAR</sequence>
<dbReference type="Gene3D" id="3.90.550.10">
    <property type="entry name" value="Spore Coat Polysaccharide Biosynthesis Protein SpsA, Chain A"/>
    <property type="match status" value="1"/>
</dbReference>